<dbReference type="InterPro" id="IPR027304">
    <property type="entry name" value="Trigger_fact/SurA_dom_sf"/>
</dbReference>
<evidence type="ECO:0000256" key="1">
    <source>
        <dbReference type="ARBA" id="ARBA00022729"/>
    </source>
</evidence>
<keyword evidence="5" id="KW-1185">Reference proteome</keyword>
<keyword evidence="1" id="KW-0732">Signal</keyword>
<dbReference type="Gene3D" id="1.10.4030.10">
    <property type="entry name" value="Porin chaperone SurA, peptide-binding domain"/>
    <property type="match status" value="1"/>
</dbReference>
<dbReference type="Pfam" id="PF13624">
    <property type="entry name" value="SurA_N_3"/>
    <property type="match status" value="1"/>
</dbReference>
<dbReference type="SUPFAM" id="SSF54534">
    <property type="entry name" value="FKBP-like"/>
    <property type="match status" value="1"/>
</dbReference>
<name>A0AA96GKP8_9BACT</name>
<dbReference type="Pfam" id="PF13145">
    <property type="entry name" value="Rotamase_2"/>
    <property type="match status" value="1"/>
</dbReference>
<proteinExistence type="predicted"/>
<feature type="domain" description="PpiC" evidence="3">
    <location>
        <begin position="163"/>
        <end position="256"/>
    </location>
</feature>
<dbReference type="AlphaFoldDB" id="A0AA96GKP8"/>
<accession>A0AA96GKP8</accession>
<dbReference type="PROSITE" id="PS50198">
    <property type="entry name" value="PPIC_PPIASE_2"/>
    <property type="match status" value="1"/>
</dbReference>
<dbReference type="Gene3D" id="3.10.50.40">
    <property type="match status" value="1"/>
</dbReference>
<dbReference type="PANTHER" id="PTHR47637:SF1">
    <property type="entry name" value="CHAPERONE SURA"/>
    <property type="match status" value="1"/>
</dbReference>
<dbReference type="KEGG" id="nall:PP769_04485"/>
<dbReference type="EMBL" id="CP116967">
    <property type="protein sequence ID" value="WNM60094.1"/>
    <property type="molecule type" value="Genomic_DNA"/>
</dbReference>
<dbReference type="InterPro" id="IPR050280">
    <property type="entry name" value="OMP_Chaperone_SurA"/>
</dbReference>
<evidence type="ECO:0000313" key="5">
    <source>
        <dbReference type="Proteomes" id="UP001302719"/>
    </source>
</evidence>
<dbReference type="InterPro" id="IPR046357">
    <property type="entry name" value="PPIase_dom_sf"/>
</dbReference>
<protein>
    <submittedName>
        <fullName evidence="4">Peptidylprolyl isomerase</fullName>
    </submittedName>
</protein>
<gene>
    <name evidence="4" type="ORF">PP769_04485</name>
</gene>
<dbReference type="RefSeq" id="WP_312647027.1">
    <property type="nucleotide sequence ID" value="NZ_CP116967.1"/>
</dbReference>
<evidence type="ECO:0000256" key="2">
    <source>
        <dbReference type="PROSITE-ProRule" id="PRU00278"/>
    </source>
</evidence>
<dbReference type="SUPFAM" id="SSF109998">
    <property type="entry name" value="Triger factor/SurA peptide-binding domain-like"/>
    <property type="match status" value="1"/>
</dbReference>
<keyword evidence="2" id="KW-0697">Rotamase</keyword>
<dbReference type="InterPro" id="IPR000297">
    <property type="entry name" value="PPIase_PpiC"/>
</dbReference>
<evidence type="ECO:0000259" key="3">
    <source>
        <dbReference type="PROSITE" id="PS50198"/>
    </source>
</evidence>
<dbReference type="PANTHER" id="PTHR47637">
    <property type="entry name" value="CHAPERONE SURA"/>
    <property type="match status" value="1"/>
</dbReference>
<sequence>MRVCLKDWPLQTLTVLVTASLLFFPGVSVSLTDRIIAVVNKEVITWSDLEKELRDEYKRLNAKYHGEELNRRYFQKQREVLNHMIDDHLMIQEAHAKGLSVTQDEIDEALRRTPLPPTQTEEEFGHQMLLKKLFDFEIRRNIVIEEEEIRRYYEANSTLFLSPPRYRLQQILLDGQEGYEREKAKNKAQTMYAAWTPNTTLEDFATKYFERIHELGWVQENELVAPLKQVVKELKPGHISAPIETLLGFHLILLEEIQQPQPLPLEVVERDIRGMLTKQRSEEAYRNWLADIKQKAFIDVKLK</sequence>
<dbReference type="GO" id="GO:0003755">
    <property type="term" value="F:peptidyl-prolyl cis-trans isomerase activity"/>
    <property type="evidence" value="ECO:0007669"/>
    <property type="project" value="UniProtKB-KW"/>
</dbReference>
<evidence type="ECO:0000313" key="4">
    <source>
        <dbReference type="EMBL" id="WNM60094.1"/>
    </source>
</evidence>
<keyword evidence="2 4" id="KW-0413">Isomerase</keyword>
<reference evidence="4 5" key="1">
    <citation type="submission" date="2023-01" db="EMBL/GenBank/DDBJ databases">
        <title>Cultivation and genomic characterization of new, ubiquitous marine nitrite-oxidizing bacteria from the Nitrospirales.</title>
        <authorList>
            <person name="Mueller A.J."/>
            <person name="Daebeler A."/>
            <person name="Herbold C.W."/>
            <person name="Kirkegaard R.H."/>
            <person name="Daims H."/>
        </authorList>
    </citation>
    <scope>NUCLEOTIDE SEQUENCE [LARGE SCALE GENOMIC DNA]</scope>
    <source>
        <strain evidence="4 5">VA</strain>
    </source>
</reference>
<organism evidence="4 5">
    <name type="scientific">Candidatus Nitrospira allomarina</name>
    <dbReference type="NCBI Taxonomy" id="3020900"/>
    <lineage>
        <taxon>Bacteria</taxon>
        <taxon>Pseudomonadati</taxon>
        <taxon>Nitrospirota</taxon>
        <taxon>Nitrospiria</taxon>
        <taxon>Nitrospirales</taxon>
        <taxon>Nitrospiraceae</taxon>
        <taxon>Nitrospira</taxon>
    </lineage>
</organism>
<dbReference type="Proteomes" id="UP001302719">
    <property type="component" value="Chromosome"/>
</dbReference>